<evidence type="ECO:0000313" key="1">
    <source>
        <dbReference type="EMBL" id="QUC67366.1"/>
    </source>
</evidence>
<name>A0AC61N6D4_9FIRM</name>
<dbReference type="EMBL" id="CP068393">
    <property type="protein sequence ID" value="QUC67366.1"/>
    <property type="molecule type" value="Genomic_DNA"/>
</dbReference>
<sequence>MSFQTIEITAEMPEIRLMGRMDKTHKPLALDWTGSGIEFRFRGTDAWAKLEAPVASPIMWMIVLADGQPITRFPVEPGIRMYPLLLGLEAEQERTVTLMKETQCMPDQPAATVLLHSLRIDGELLELPAKKHRIEFIGDSLTSGEGALAARDNMEWVTPWFTARGNYSWYACEALNAERSILSQSGWGVCWDYQHTEKNNMTDAYEYTAGVLQGPEAEARGCRKAWDFSSWQPDIVCIRLLTNDNNGMNERQSFEADRETAIQGAVNLIRKVRKYNPEAQIVWILPGTECHPELAAEAVRRVQAEGMKEVYSFVMPDYGEEETGARWHPNAEYNRKVGTMLGEFLKEIQNYEFRIQN</sequence>
<dbReference type="Proteomes" id="UP000682782">
    <property type="component" value="Chromosome"/>
</dbReference>
<reference evidence="1" key="1">
    <citation type="submission" date="2021-01" db="EMBL/GenBank/DDBJ databases">
        <title>Complete genome sequence of Clostridiales bacterium R-7.</title>
        <authorList>
            <person name="Mahoney-Kurpe S.C."/>
            <person name="Palevich N."/>
            <person name="Koike S."/>
            <person name="Moon C.D."/>
            <person name="Attwood G.T."/>
        </authorList>
    </citation>
    <scope>NUCLEOTIDE SEQUENCE</scope>
    <source>
        <strain evidence="1">R-7</strain>
    </source>
</reference>
<accession>A0AC61N6D4</accession>
<protein>
    <submittedName>
        <fullName evidence="1">Uncharacterized protein</fullName>
    </submittedName>
</protein>
<organism evidence="1 2">
    <name type="scientific">Aristaeella hokkaidonensis</name>
    <dbReference type="NCBI Taxonomy" id="3046382"/>
    <lineage>
        <taxon>Bacteria</taxon>
        <taxon>Bacillati</taxon>
        <taxon>Bacillota</taxon>
        <taxon>Clostridia</taxon>
        <taxon>Eubacteriales</taxon>
        <taxon>Aristaeellaceae</taxon>
        <taxon>Aristaeella</taxon>
    </lineage>
</organism>
<proteinExistence type="predicted"/>
<keyword evidence="2" id="KW-1185">Reference proteome</keyword>
<gene>
    <name evidence="1" type="ORF">JYE49_01255</name>
</gene>
<evidence type="ECO:0000313" key="2">
    <source>
        <dbReference type="Proteomes" id="UP000682782"/>
    </source>
</evidence>